<dbReference type="CDD" id="cd00808">
    <property type="entry name" value="GluRS_core"/>
    <property type="match status" value="1"/>
</dbReference>
<dbReference type="NCBIfam" id="TIGR00464">
    <property type="entry name" value="gltX_bact"/>
    <property type="match status" value="1"/>
</dbReference>
<organism evidence="13 14">
    <name type="scientific">Mariprofundus aestuarium</name>
    <dbReference type="NCBI Taxonomy" id="1921086"/>
    <lineage>
        <taxon>Bacteria</taxon>
        <taxon>Pseudomonadati</taxon>
        <taxon>Pseudomonadota</taxon>
        <taxon>Candidatius Mariprofundia</taxon>
        <taxon>Mariprofundales</taxon>
        <taxon>Mariprofundaceae</taxon>
        <taxon>Mariprofundus</taxon>
    </lineage>
</organism>
<feature type="short sequence motif" description="'KMSKS' region" evidence="10">
    <location>
        <begin position="236"/>
        <end position="240"/>
    </location>
</feature>
<dbReference type="PANTHER" id="PTHR43311:SF2">
    <property type="entry name" value="GLUTAMATE--TRNA LIGASE, MITOCHONDRIAL-RELATED"/>
    <property type="match status" value="1"/>
</dbReference>
<protein>
    <recommendedName>
        <fullName evidence="10">Glutamate--tRNA ligase</fullName>
        <ecNumber evidence="10">6.1.1.17</ecNumber>
    </recommendedName>
    <alternativeName>
        <fullName evidence="10">Glutamyl-tRNA synthetase</fullName>
        <shortName evidence="10">GluRS</shortName>
    </alternativeName>
</protein>
<dbReference type="InterPro" id="IPR001412">
    <property type="entry name" value="aa-tRNA-synth_I_CS"/>
</dbReference>
<feature type="domain" description="Glutamyl/glutaminyl-tRNA synthetase class Ib catalytic" evidence="11">
    <location>
        <begin position="3"/>
        <end position="304"/>
    </location>
</feature>
<dbReference type="FunFam" id="3.40.50.620:FF:000007">
    <property type="entry name" value="Glutamate--tRNA ligase"/>
    <property type="match status" value="1"/>
</dbReference>
<comment type="catalytic activity">
    <reaction evidence="10">
        <text>tRNA(Glu) + L-glutamate + ATP = L-glutamyl-tRNA(Glu) + AMP + diphosphate</text>
        <dbReference type="Rhea" id="RHEA:23540"/>
        <dbReference type="Rhea" id="RHEA-COMP:9663"/>
        <dbReference type="Rhea" id="RHEA-COMP:9680"/>
        <dbReference type="ChEBI" id="CHEBI:29985"/>
        <dbReference type="ChEBI" id="CHEBI:30616"/>
        <dbReference type="ChEBI" id="CHEBI:33019"/>
        <dbReference type="ChEBI" id="CHEBI:78442"/>
        <dbReference type="ChEBI" id="CHEBI:78520"/>
        <dbReference type="ChEBI" id="CHEBI:456215"/>
        <dbReference type="EC" id="6.1.1.17"/>
    </reaction>
</comment>
<evidence type="ECO:0000256" key="2">
    <source>
        <dbReference type="ARBA" id="ARBA00007894"/>
    </source>
</evidence>
<keyword evidence="6 10" id="KW-0547">Nucleotide-binding</keyword>
<dbReference type="InterPro" id="IPR033910">
    <property type="entry name" value="GluRS_core"/>
</dbReference>
<feature type="binding site" evidence="10">
    <location>
        <position position="125"/>
    </location>
    <ligand>
        <name>Zn(2+)</name>
        <dbReference type="ChEBI" id="CHEBI:29105"/>
    </ligand>
</feature>
<dbReference type="InterPro" id="IPR004527">
    <property type="entry name" value="Glu-tRNA-ligase_bac/mito"/>
</dbReference>
<evidence type="ECO:0000256" key="3">
    <source>
        <dbReference type="ARBA" id="ARBA00011245"/>
    </source>
</evidence>
<dbReference type="InterPro" id="IPR020751">
    <property type="entry name" value="aa-tRNA-synth_I_codon-bd_sub2"/>
</dbReference>
<dbReference type="OrthoDB" id="5288516at2"/>
<dbReference type="GO" id="GO:0005524">
    <property type="term" value="F:ATP binding"/>
    <property type="evidence" value="ECO:0007669"/>
    <property type="project" value="UniProtKB-UniRule"/>
</dbReference>
<evidence type="ECO:0000313" key="14">
    <source>
        <dbReference type="Proteomes" id="UP000231701"/>
    </source>
</evidence>
<keyword evidence="10" id="KW-0479">Metal-binding</keyword>
<feature type="binding site" evidence="10">
    <location>
        <position position="239"/>
    </location>
    <ligand>
        <name>ATP</name>
        <dbReference type="ChEBI" id="CHEBI:30616"/>
    </ligand>
</feature>
<evidence type="ECO:0000256" key="1">
    <source>
        <dbReference type="ARBA" id="ARBA00004496"/>
    </source>
</evidence>
<dbReference type="Gene3D" id="1.10.10.350">
    <property type="match status" value="1"/>
</dbReference>
<dbReference type="InterPro" id="IPR020058">
    <property type="entry name" value="Glu/Gln-tRNA-synth_Ib_cat-dom"/>
</dbReference>
<dbReference type="PANTHER" id="PTHR43311">
    <property type="entry name" value="GLUTAMATE--TRNA LIGASE"/>
    <property type="match status" value="1"/>
</dbReference>
<feature type="short sequence motif" description="'HIGH' region" evidence="10">
    <location>
        <begin position="9"/>
        <end position="19"/>
    </location>
</feature>
<keyword evidence="4 10" id="KW-0963">Cytoplasm</keyword>
<evidence type="ECO:0000256" key="8">
    <source>
        <dbReference type="ARBA" id="ARBA00022917"/>
    </source>
</evidence>
<keyword evidence="10" id="KW-0862">Zinc</keyword>
<dbReference type="InterPro" id="IPR000924">
    <property type="entry name" value="Glu/Gln-tRNA-synth"/>
</dbReference>
<evidence type="ECO:0000256" key="10">
    <source>
        <dbReference type="HAMAP-Rule" id="MF_00022"/>
    </source>
</evidence>
<accession>A0A2K8L1E6</accession>
<comment type="cofactor">
    <cofactor evidence="10">
        <name>Zn(2+)</name>
        <dbReference type="ChEBI" id="CHEBI:29105"/>
    </cofactor>
    <text evidence="10">Binds 1 zinc ion per subunit.</text>
</comment>
<dbReference type="NCBIfam" id="NF004315">
    <property type="entry name" value="PRK05710.1-4"/>
    <property type="match status" value="1"/>
</dbReference>
<dbReference type="GO" id="GO:0006424">
    <property type="term" value="P:glutamyl-tRNA aminoacylation"/>
    <property type="evidence" value="ECO:0007669"/>
    <property type="project" value="UniProtKB-UniRule"/>
</dbReference>
<feature type="domain" description="Aminoacyl-tRNA synthetase class I anticodon-binding" evidence="12">
    <location>
        <begin position="326"/>
        <end position="457"/>
    </location>
</feature>
<keyword evidence="8 10" id="KW-0648">Protein biosynthesis</keyword>
<dbReference type="KEGG" id="maes:Ga0123461_0302"/>
<evidence type="ECO:0000256" key="6">
    <source>
        <dbReference type="ARBA" id="ARBA00022741"/>
    </source>
</evidence>
<feature type="binding site" evidence="10">
    <location>
        <position position="127"/>
    </location>
    <ligand>
        <name>Zn(2+)</name>
        <dbReference type="ChEBI" id="CHEBI:29105"/>
    </ligand>
</feature>
<feature type="binding site" evidence="10">
    <location>
        <position position="100"/>
    </location>
    <ligand>
        <name>Zn(2+)</name>
        <dbReference type="ChEBI" id="CHEBI:29105"/>
    </ligand>
</feature>
<dbReference type="AlphaFoldDB" id="A0A2K8L1E6"/>
<dbReference type="SUPFAM" id="SSF52374">
    <property type="entry name" value="Nucleotidylyl transferase"/>
    <property type="match status" value="1"/>
</dbReference>
<dbReference type="Pfam" id="PF00749">
    <property type="entry name" value="tRNA-synt_1c"/>
    <property type="match status" value="1"/>
</dbReference>
<dbReference type="InterPro" id="IPR045462">
    <property type="entry name" value="aa-tRNA-synth_I_cd-bd"/>
</dbReference>
<evidence type="ECO:0000259" key="11">
    <source>
        <dbReference type="Pfam" id="PF00749"/>
    </source>
</evidence>
<dbReference type="InterPro" id="IPR049940">
    <property type="entry name" value="GluQ/Sye"/>
</dbReference>
<gene>
    <name evidence="10" type="primary">gltX</name>
    <name evidence="13" type="ORF">Ga0123461_0302</name>
</gene>
<name>A0A2K8L1E6_MARES</name>
<keyword evidence="9 10" id="KW-0030">Aminoacyl-tRNA synthetase</keyword>
<sequence length="462" mass="50649">MTVRTRFAPSPTGMLHIGGARTALFAWLYARHHGGQFVLRIEDTDRERSTDEATQVILDGLSWLGLNWDDEPVFQAERQAEHIVAVDQLVEEGHAYRCYCSKEELDDMREAQRAAGKKPMYDGRCRHRSDRPAGAPFVVRFRSPDEGETIVNDMVLGTVSFPNVELDDLILLRTDGTPTYNLAVVADDAAMGITHVVRGSDHLNNTPRQIQLYQALGLPIPQFAHIPLIHGPDGAKMSKRHGAVAVTEYREKGYLPHAVNNYLARLGWSHGDEEVFSEAQLIEYFDLAQVGKGASRFDQQKLDWLNGHYMREAAAADLVAEVARLLAVDTSAGPDLEPVVASLQERSKNLLDLAEGARFFYVAPTSYDEKAVAKNFKEGTAELVEKFIAGIEAMDGFSGEAAHALIGQVCEAEGVGMGKLAQPIRILVAGGPVSPPIDLTLGLLGKDESLARLKNGLATLKQ</sequence>
<dbReference type="Pfam" id="PF19269">
    <property type="entry name" value="Anticodon_2"/>
    <property type="match status" value="1"/>
</dbReference>
<dbReference type="InterPro" id="IPR008925">
    <property type="entry name" value="aa_tRNA-synth_I_cd-bd_sf"/>
</dbReference>
<dbReference type="EC" id="6.1.1.17" evidence="10"/>
<keyword evidence="5 10" id="KW-0436">Ligase</keyword>
<dbReference type="PRINTS" id="PR00987">
    <property type="entry name" value="TRNASYNTHGLU"/>
</dbReference>
<dbReference type="GO" id="GO:0008270">
    <property type="term" value="F:zinc ion binding"/>
    <property type="evidence" value="ECO:0007669"/>
    <property type="project" value="UniProtKB-UniRule"/>
</dbReference>
<dbReference type="PROSITE" id="PS00178">
    <property type="entry name" value="AA_TRNA_LIGASE_I"/>
    <property type="match status" value="1"/>
</dbReference>
<evidence type="ECO:0000256" key="9">
    <source>
        <dbReference type="ARBA" id="ARBA00023146"/>
    </source>
</evidence>
<dbReference type="HAMAP" id="MF_00022">
    <property type="entry name" value="Glu_tRNA_synth_type1"/>
    <property type="match status" value="1"/>
</dbReference>
<dbReference type="Proteomes" id="UP000231701">
    <property type="component" value="Chromosome"/>
</dbReference>
<evidence type="ECO:0000256" key="5">
    <source>
        <dbReference type="ARBA" id="ARBA00022598"/>
    </source>
</evidence>
<proteinExistence type="inferred from homology"/>
<dbReference type="InterPro" id="IPR014729">
    <property type="entry name" value="Rossmann-like_a/b/a_fold"/>
</dbReference>
<dbReference type="RefSeq" id="WP_100276727.1">
    <property type="nucleotide sequence ID" value="NZ_CP018799.1"/>
</dbReference>
<feature type="binding site" evidence="10">
    <location>
        <position position="98"/>
    </location>
    <ligand>
        <name>Zn(2+)</name>
        <dbReference type="ChEBI" id="CHEBI:29105"/>
    </ligand>
</feature>
<dbReference type="Gene3D" id="3.40.50.620">
    <property type="entry name" value="HUPs"/>
    <property type="match status" value="1"/>
</dbReference>
<evidence type="ECO:0000313" key="13">
    <source>
        <dbReference type="EMBL" id="ATX78754.1"/>
    </source>
</evidence>
<evidence type="ECO:0000256" key="4">
    <source>
        <dbReference type="ARBA" id="ARBA00022490"/>
    </source>
</evidence>
<comment type="subcellular location">
    <subcellularLocation>
        <location evidence="1 10">Cytoplasm</location>
    </subcellularLocation>
</comment>
<comment type="similarity">
    <text evidence="2 10">Belongs to the class-I aminoacyl-tRNA synthetase family. Glutamate--tRNA ligase type 1 subfamily.</text>
</comment>
<dbReference type="GO" id="GO:0000049">
    <property type="term" value="F:tRNA binding"/>
    <property type="evidence" value="ECO:0007669"/>
    <property type="project" value="InterPro"/>
</dbReference>
<dbReference type="GO" id="GO:0004818">
    <property type="term" value="F:glutamate-tRNA ligase activity"/>
    <property type="evidence" value="ECO:0007669"/>
    <property type="project" value="UniProtKB-UniRule"/>
</dbReference>
<keyword evidence="14" id="KW-1185">Reference proteome</keyword>
<comment type="function">
    <text evidence="10">Catalyzes the attachment of glutamate to tRNA(Glu) in a two-step reaction: glutamate is first activated by ATP to form Glu-AMP and then transferred to the acceptor end of tRNA(Glu).</text>
</comment>
<reference evidence="13 14" key="1">
    <citation type="submission" date="2016-12" db="EMBL/GenBank/DDBJ databases">
        <title>Isolation and genomic insights into novel planktonic Zetaproteobacteria from stratified waters of the Chesapeake Bay.</title>
        <authorList>
            <person name="McAllister S.M."/>
            <person name="Kato S."/>
            <person name="Chan C.S."/>
            <person name="Chiu B.K."/>
            <person name="Field E.K."/>
        </authorList>
    </citation>
    <scope>NUCLEOTIDE SEQUENCE [LARGE SCALE GENOMIC DNA]</scope>
    <source>
        <strain evidence="13 14">CP-5</strain>
    </source>
</reference>
<evidence type="ECO:0000256" key="7">
    <source>
        <dbReference type="ARBA" id="ARBA00022840"/>
    </source>
</evidence>
<dbReference type="GO" id="GO:0005829">
    <property type="term" value="C:cytosol"/>
    <property type="evidence" value="ECO:0007669"/>
    <property type="project" value="TreeGrafter"/>
</dbReference>
<comment type="subunit">
    <text evidence="3 10">Monomer.</text>
</comment>
<dbReference type="EMBL" id="CP018799">
    <property type="protein sequence ID" value="ATX78754.1"/>
    <property type="molecule type" value="Genomic_DNA"/>
</dbReference>
<keyword evidence="7 10" id="KW-0067">ATP-binding</keyword>
<dbReference type="SUPFAM" id="SSF48163">
    <property type="entry name" value="An anticodon-binding domain of class I aminoacyl-tRNA synthetases"/>
    <property type="match status" value="1"/>
</dbReference>
<evidence type="ECO:0000259" key="12">
    <source>
        <dbReference type="Pfam" id="PF19269"/>
    </source>
</evidence>
<dbReference type="NCBIfam" id="NF004314">
    <property type="entry name" value="PRK05710.1-3"/>
    <property type="match status" value="1"/>
</dbReference>